<reference evidence="2" key="1">
    <citation type="submission" date="2022-08" db="EMBL/GenBank/DDBJ databases">
        <title>Complete Genome Sequences of 2 Bosea sp. soil isolates.</title>
        <authorList>
            <person name="Alvarez Arevalo M."/>
            <person name="Sterndorff E.B."/>
            <person name="Faurdal D."/>
            <person name="Joergensen T.S."/>
            <person name="Weber T."/>
        </authorList>
    </citation>
    <scope>NUCLEOTIDE SEQUENCE</scope>
    <source>
        <strain evidence="2">NBC_00436</strain>
    </source>
</reference>
<dbReference type="SUPFAM" id="SSF48452">
    <property type="entry name" value="TPR-like"/>
    <property type="match status" value="1"/>
</dbReference>
<dbReference type="EMBL" id="CP102774">
    <property type="protein sequence ID" value="UZF89519.1"/>
    <property type="molecule type" value="Genomic_DNA"/>
</dbReference>
<gene>
    <name evidence="2" type="ORF">NWE54_12345</name>
</gene>
<evidence type="ECO:0000313" key="2">
    <source>
        <dbReference type="EMBL" id="UZF89519.1"/>
    </source>
</evidence>
<feature type="region of interest" description="Disordered" evidence="1">
    <location>
        <begin position="1120"/>
        <end position="1150"/>
    </location>
</feature>
<name>A0A9E8CRS1_9HYPH</name>
<feature type="compositionally biased region" description="Low complexity" evidence="1">
    <location>
        <begin position="1133"/>
        <end position="1143"/>
    </location>
</feature>
<evidence type="ECO:0008006" key="3">
    <source>
        <dbReference type="Google" id="ProtNLM"/>
    </source>
</evidence>
<dbReference type="AlphaFoldDB" id="A0A9E8CRS1"/>
<proteinExistence type="predicted"/>
<organism evidence="2">
    <name type="scientific">Bosea sp. NBC_00436</name>
    <dbReference type="NCBI Taxonomy" id="2969620"/>
    <lineage>
        <taxon>Bacteria</taxon>
        <taxon>Pseudomonadati</taxon>
        <taxon>Pseudomonadota</taxon>
        <taxon>Alphaproteobacteria</taxon>
        <taxon>Hyphomicrobiales</taxon>
        <taxon>Boseaceae</taxon>
        <taxon>Bosea</taxon>
    </lineage>
</organism>
<sequence>MSRWVEYHGLRLSRSLAFGIGLAALALAAGLETPAFAAGAKLHGEAMPAGFGRLSLAFDEPIQTRIRVSNGVLIVAFGGQVQVDVDRIARELPNYVSVARIDPDGRGMRFALTQPYKANLIEAGDKAFIDLLPQNWSGVMPGPPPEALAELTERLRLAEVRAKEAVRQPVAPPAMLTMSTASLPTLERLIFKAPAETKLTSDLSDGTLKLVFDRPMNVAAGAIRSALPTDIGLTALDAGKEALSLTLSLPKDWQVRNFSDETGLVVDLLRPVKQEALSLADLSKLAPQPAQPPAVKPAATEPPAKPEAAPPATQQAAAPSVQAVAATPAAPEVPPGLVVITVDGKRLDFRFTRPTGAAAFLDAGVMTLVFDTRDTIDPAKLAGLMPKLVEDSSVTREGKVTLVRLKLAGQPLARVFDNGPVWSLDLGEDAGRPAAPVEPQRSVDEGGQTIVAVPLAGLTGIHWLESGPAGLPVAVATATGPTRLTPKPYQFVEFGLLQTAQGLAVQPHADDVAVRAGTEQVRIGRSGGLNVSLDIGEPNRKAEEKAEKREAPPLLDSDAWAKLQTGNPRERVRALMLDVTDASRGRKSEARLALARFYAANGLMPEAAGPLNALLADDATMRGNREALFLKGVIAAGMYRNQQALAAFDAGPIKDDAETGLWRALVEQRLNRNAEALAGFRRAEAVIDRYPADLRGQFREAMAQAALAQQDIAVAERQIQILGDMPRDGFDQEHLALLQAQLDDTGGRPEAAMNGYKSLFDAKSRPIAAEAQLRAVKLANAEKRTDIKADEAIARLETVSVIWRGGRLEIEALAELGRLYVDQQRWRDAFMVARRANENFPDDPLTRRMHDETAQRFAELFGGSGLGKLPRIEALALFYDFKEFLPIGRRGDEITRLLADRLIELDLLDQAAEILKYQMDRRLTGAARSTVAARLAMIDLMNGKPADAVRALTTTRLVELPADVKRARLLLEAKALSDLSRTDQALEMLEAERGPEIDRLRADIYWTGRRWREAGEAYERLLGESWRGDGTLGDSERADVMRAGVSYVMASENLSLDRLRSKFAPKMARGADARTFAFITGADRTRAADIREMARATANADTLSEFLKAYRERYPAYSAAMRKPQAPAADKLPSPADGAAAEPAAPPSRS</sequence>
<evidence type="ECO:0000256" key="1">
    <source>
        <dbReference type="SAM" id="MobiDB-lite"/>
    </source>
</evidence>
<accession>A0A9E8CRS1</accession>
<feature type="region of interest" description="Disordered" evidence="1">
    <location>
        <begin position="283"/>
        <end position="323"/>
    </location>
</feature>
<dbReference type="Gene3D" id="1.25.40.10">
    <property type="entry name" value="Tetratricopeptide repeat domain"/>
    <property type="match status" value="1"/>
</dbReference>
<protein>
    <recommendedName>
        <fullName evidence="3">Tetratricopeptide repeat protein</fullName>
    </recommendedName>
</protein>
<feature type="compositionally biased region" description="Low complexity" evidence="1">
    <location>
        <begin position="310"/>
        <end position="323"/>
    </location>
</feature>
<dbReference type="InterPro" id="IPR011990">
    <property type="entry name" value="TPR-like_helical_dom_sf"/>
</dbReference>